<evidence type="ECO:0000256" key="8">
    <source>
        <dbReference type="ARBA" id="ARBA00022801"/>
    </source>
</evidence>
<dbReference type="SUPFAM" id="SSF51126">
    <property type="entry name" value="Pectin lyase-like"/>
    <property type="match status" value="1"/>
</dbReference>
<reference evidence="17 18" key="1">
    <citation type="submission" date="2015-07" db="EMBL/GenBank/DDBJ databases">
        <authorList>
            <person name="Noorani M."/>
        </authorList>
    </citation>
    <scope>NUCLEOTIDE SEQUENCE [LARGE SCALE GENOMIC DNA]</scope>
    <source>
        <strain evidence="17">BBA 69670</strain>
    </source>
</reference>
<dbReference type="GO" id="GO:0030599">
    <property type="term" value="F:pectinesterase activity"/>
    <property type="evidence" value="ECO:0007669"/>
    <property type="project" value="InterPro"/>
</dbReference>
<evidence type="ECO:0000256" key="6">
    <source>
        <dbReference type="ARBA" id="ARBA00022525"/>
    </source>
</evidence>
<dbReference type="Gene3D" id="2.160.20.10">
    <property type="entry name" value="Single-stranded right-handed beta-helix, Pectin lyase-like"/>
    <property type="match status" value="1"/>
</dbReference>
<dbReference type="InterPro" id="IPR051850">
    <property type="entry name" value="Polysacch_Lyase_4"/>
</dbReference>
<sequence>MGPHFKSSLLAVLPLAWQATATITLGETSTTYTLQNDRLKAVVARPGGKITAVTLDGTSLLGTGPGLYLDCYCTPSGFYTPGSTAPTLELLNGTDSTGTKWGGIALRETYKPTGQVFEQLWFLRDGETGLHSFTRTAYFNESTPFLRNLQELRTLFRPTTPLWTHLSTNQKQWGPLPSTAAVAAQVVAQDATWYLGNTPNDSYVQQVADYFTKYTFADTWRDHKAHGLYADGSTSNGTAYGAWLVINTRDTYFGGPIHSDLTVDGITYNYIVSNHHGDGTPNITHGYDRTYGPFYYHFNSGKGASLTTLRADAEKLADPSWNAAFYDDIAQHVPNYVTTSGRGTFKAKINLPKGATKPIAVLSVSGYDFQANEIDTKAYQYWGDIQSDGSITIPRVKAGNYRLTVYADGIFGQYVQDNITVKAGVANPVVNATWKEESAGKELWRLGTPDKTAGEFRHGFTPDPKKSLHPDEYRIYWGYHDFPTDFPNGVNFTIGKSNIAKDWNYIHWSVFGPSYTRKNAVWDNMNNWTINFDYSRKASKADSTATFTVQLAGAKTASGNTDVDNGAYTNFDLNVVVNGNTPLPFHIPWYQSSSCGVRSGISCYNLGEKLKFPESWLKNGHNSIVLSLPFNATDIETAVLPGSIYVQYDALRLEGTKNCIKQQSANFLLTLIRHYKNHSGGPKKGTGLAVRHEVSDVGVCLVVGRTKYVSLNDTKADFKSIQEAVLSLPQDTSPQWILIGAGVYKEAINVTRKGPTTLLGATNHADKCTYNSCPPPVYIFTVYYRSDQDNADTQVLTVAPNKWATWTGKGFYGDTPEPVPNEWGCTDFRAYNINFENRAAAKAVGPALAVGVAFARASFYGCTFKSYQDTVFIGKNGSAVFKGSEVAGSTDYIYGFGTAYFLESTLSNRGPGRSPLSLTAWKGDDRYKNTNGVYFDKCRIVKSTDADPSLNLVGTMGLGRPWNNLSTVAIMDTYMDNTVMPAGYTIWGATDPRFNYNVTYFAEYKSHGPGWNTTARDTSVERILTTAKEVKRFSLGSIFGADLTWIDFSY</sequence>
<dbReference type="EMBL" id="CYGV01001366">
    <property type="protein sequence ID" value="CUA73269.1"/>
    <property type="molecule type" value="Genomic_DNA"/>
</dbReference>
<evidence type="ECO:0000256" key="1">
    <source>
        <dbReference type="ARBA" id="ARBA00001324"/>
    </source>
</evidence>
<evidence type="ECO:0000259" key="16">
    <source>
        <dbReference type="Pfam" id="PF14686"/>
    </source>
</evidence>
<evidence type="ECO:0000256" key="3">
    <source>
        <dbReference type="ARBA" id="ARBA00005184"/>
    </source>
</evidence>
<dbReference type="GO" id="GO:0045490">
    <property type="term" value="P:pectin catabolic process"/>
    <property type="evidence" value="ECO:0007669"/>
    <property type="project" value="UniProtKB-UniPathway"/>
</dbReference>
<evidence type="ECO:0000256" key="9">
    <source>
        <dbReference type="ARBA" id="ARBA00023085"/>
    </source>
</evidence>
<dbReference type="GO" id="GO:0102210">
    <property type="term" value="F:rhamnogalacturonan endolyase activity"/>
    <property type="evidence" value="ECO:0007669"/>
    <property type="project" value="UniProtKB-EC"/>
</dbReference>
<dbReference type="Pfam" id="PF01095">
    <property type="entry name" value="Pectinesterase"/>
    <property type="match status" value="1"/>
</dbReference>
<feature type="domain" description="Rhamnogalacturonan lyase" evidence="15">
    <location>
        <begin position="442"/>
        <end position="653"/>
    </location>
</feature>
<accession>A0A0K6G4E4</accession>
<dbReference type="SUPFAM" id="SSF74650">
    <property type="entry name" value="Galactose mutarotase-like"/>
    <property type="match status" value="1"/>
</dbReference>
<evidence type="ECO:0000313" key="17">
    <source>
        <dbReference type="EMBL" id="CUA73269.1"/>
    </source>
</evidence>
<feature type="signal peptide" evidence="13">
    <location>
        <begin position="1"/>
        <end position="21"/>
    </location>
</feature>
<feature type="chain" id="PRO_5005503007" description="rhamnogalacturonan endolyase" evidence="13">
    <location>
        <begin position="22"/>
        <end position="1050"/>
    </location>
</feature>
<dbReference type="PANTHER" id="PTHR32018">
    <property type="entry name" value="RHAMNOGALACTURONATE LYASE FAMILY PROTEIN"/>
    <property type="match status" value="1"/>
</dbReference>
<feature type="domain" description="Pectinesterase catalytic" evidence="14">
    <location>
        <begin position="827"/>
        <end position="1037"/>
    </location>
</feature>
<dbReference type="SUPFAM" id="SSF49785">
    <property type="entry name" value="Galactose-binding domain-like"/>
    <property type="match status" value="1"/>
</dbReference>
<evidence type="ECO:0000256" key="4">
    <source>
        <dbReference type="ARBA" id="ARBA00010418"/>
    </source>
</evidence>
<name>A0A0K6G4E4_9AGAM</name>
<keyword evidence="9" id="KW-0063">Aspartyl esterase</keyword>
<evidence type="ECO:0000256" key="10">
    <source>
        <dbReference type="ARBA" id="ARBA00023239"/>
    </source>
</evidence>
<evidence type="ECO:0000313" key="18">
    <source>
        <dbReference type="Proteomes" id="UP000044841"/>
    </source>
</evidence>
<dbReference type="SUPFAM" id="SSF49452">
    <property type="entry name" value="Starch-binding domain-like"/>
    <property type="match status" value="1"/>
</dbReference>
<gene>
    <name evidence="17" type="ORF">RSOLAG22IIIB_10690</name>
</gene>
<dbReference type="GO" id="GO:0042545">
    <property type="term" value="P:cell wall modification"/>
    <property type="evidence" value="ECO:0007669"/>
    <property type="project" value="InterPro"/>
</dbReference>
<comment type="pathway">
    <text evidence="3">Glycan metabolism; pectin degradation; 2-dehydro-3-deoxy-D-gluconate from pectin: step 1/5.</text>
</comment>
<dbReference type="Gene3D" id="2.60.120.260">
    <property type="entry name" value="Galactose-binding domain-like"/>
    <property type="match status" value="1"/>
</dbReference>
<dbReference type="CDD" id="cd10320">
    <property type="entry name" value="RGL4_N"/>
    <property type="match status" value="1"/>
</dbReference>
<dbReference type="Gene3D" id="2.60.40.1120">
    <property type="entry name" value="Carboxypeptidase-like, regulatory domain"/>
    <property type="match status" value="1"/>
</dbReference>
<keyword evidence="18" id="KW-1185">Reference proteome</keyword>
<evidence type="ECO:0000256" key="5">
    <source>
        <dbReference type="ARBA" id="ARBA00012437"/>
    </source>
</evidence>
<comment type="subcellular location">
    <subcellularLocation>
        <location evidence="2">Secreted</location>
    </subcellularLocation>
</comment>
<proteinExistence type="inferred from homology"/>
<dbReference type="Proteomes" id="UP000044841">
    <property type="component" value="Unassembled WGS sequence"/>
</dbReference>
<dbReference type="AlphaFoldDB" id="A0A0K6G4E4"/>
<dbReference type="GO" id="GO:0030246">
    <property type="term" value="F:carbohydrate binding"/>
    <property type="evidence" value="ECO:0007669"/>
    <property type="project" value="InterPro"/>
</dbReference>
<evidence type="ECO:0000256" key="11">
    <source>
        <dbReference type="ARBA" id="ARBA00023277"/>
    </source>
</evidence>
<comment type="similarity">
    <text evidence="4">Belongs to the polysaccharide lyase 4 family.</text>
</comment>
<keyword evidence="6" id="KW-0964">Secreted</keyword>
<dbReference type="InterPro" id="IPR000070">
    <property type="entry name" value="Pectinesterase_cat"/>
</dbReference>
<evidence type="ECO:0000256" key="7">
    <source>
        <dbReference type="ARBA" id="ARBA00022729"/>
    </source>
</evidence>
<dbReference type="EC" id="4.2.2.23" evidence="5"/>
<protein>
    <recommendedName>
        <fullName evidence="5">rhamnogalacturonan endolyase</fullName>
        <ecNumber evidence="5">4.2.2.23</ecNumber>
    </recommendedName>
</protein>
<dbReference type="InterPro" id="IPR029411">
    <property type="entry name" value="RG-lyase_III"/>
</dbReference>
<organism evidence="17 18">
    <name type="scientific">Rhizoctonia solani</name>
    <dbReference type="NCBI Taxonomy" id="456999"/>
    <lineage>
        <taxon>Eukaryota</taxon>
        <taxon>Fungi</taxon>
        <taxon>Dikarya</taxon>
        <taxon>Basidiomycota</taxon>
        <taxon>Agaricomycotina</taxon>
        <taxon>Agaricomycetes</taxon>
        <taxon>Cantharellales</taxon>
        <taxon>Ceratobasidiaceae</taxon>
        <taxon>Rhizoctonia</taxon>
    </lineage>
</organism>
<dbReference type="InterPro" id="IPR008979">
    <property type="entry name" value="Galactose-bd-like_sf"/>
</dbReference>
<keyword evidence="8" id="KW-0378">Hydrolase</keyword>
<dbReference type="CDD" id="cd10317">
    <property type="entry name" value="RGL4_C"/>
    <property type="match status" value="1"/>
</dbReference>
<evidence type="ECO:0000256" key="13">
    <source>
        <dbReference type="SAM" id="SignalP"/>
    </source>
</evidence>
<keyword evidence="10 17" id="KW-0456">Lyase</keyword>
<evidence type="ECO:0000256" key="12">
    <source>
        <dbReference type="ARBA" id="ARBA00023326"/>
    </source>
</evidence>
<evidence type="ECO:0000259" key="14">
    <source>
        <dbReference type="Pfam" id="PF01095"/>
    </source>
</evidence>
<keyword evidence="12" id="KW-0624">Polysaccharide degradation</keyword>
<dbReference type="InterPro" id="IPR011050">
    <property type="entry name" value="Pectin_lyase_fold/virulence"/>
</dbReference>
<keyword evidence="11" id="KW-0119">Carbohydrate metabolism</keyword>
<dbReference type="InterPro" id="IPR012334">
    <property type="entry name" value="Pectin_lyas_fold"/>
</dbReference>
<dbReference type="GO" id="GO:0005576">
    <property type="term" value="C:extracellular region"/>
    <property type="evidence" value="ECO:0007669"/>
    <property type="project" value="UniProtKB-SubCell"/>
</dbReference>
<dbReference type="CDD" id="cd10316">
    <property type="entry name" value="RGL4_M"/>
    <property type="match status" value="1"/>
</dbReference>
<feature type="domain" description="Rhamnogalacturonan lyase" evidence="16">
    <location>
        <begin position="352"/>
        <end position="424"/>
    </location>
</feature>
<dbReference type="InterPro" id="IPR011013">
    <property type="entry name" value="Gal_mutarotase_sf_dom"/>
</dbReference>
<comment type="catalytic activity">
    <reaction evidence="1">
        <text>Endotype eliminative cleavage of L-alpha-rhamnopyranosyl-(1-&gt;4)-alpha-D-galactopyranosyluronic acid bonds of rhamnogalacturonan I domains in ramified hairy regions of pectin leaving L-rhamnopyranose at the reducing end and 4-deoxy-4,5-unsaturated D-galactopyranosyluronic acid at the non-reducing end.</text>
        <dbReference type="EC" id="4.2.2.23"/>
    </reaction>
</comment>
<dbReference type="PANTHER" id="PTHR32018:SF9">
    <property type="entry name" value="RHAMNOGALACTURONATE LYASE B"/>
    <property type="match status" value="1"/>
</dbReference>
<keyword evidence="7 13" id="KW-0732">Signal</keyword>
<evidence type="ECO:0000259" key="15">
    <source>
        <dbReference type="Pfam" id="PF14683"/>
    </source>
</evidence>
<dbReference type="InterPro" id="IPR029413">
    <property type="entry name" value="RG-lyase_II"/>
</dbReference>
<evidence type="ECO:0000256" key="2">
    <source>
        <dbReference type="ARBA" id="ARBA00004613"/>
    </source>
</evidence>
<dbReference type="UniPathway" id="UPA00545">
    <property type="reaction ID" value="UER00823"/>
</dbReference>
<dbReference type="InterPro" id="IPR013784">
    <property type="entry name" value="Carb-bd-like_fold"/>
</dbReference>
<dbReference type="Pfam" id="PF14686">
    <property type="entry name" value="fn3_3"/>
    <property type="match status" value="1"/>
</dbReference>
<dbReference type="Pfam" id="PF14683">
    <property type="entry name" value="CBM-like"/>
    <property type="match status" value="1"/>
</dbReference>